<evidence type="ECO:0000313" key="13">
    <source>
        <dbReference type="Proteomes" id="UP000015104"/>
    </source>
</evidence>
<dbReference type="UniPathway" id="UPA00159">
    <property type="reaction ID" value="UER00277"/>
</dbReference>
<dbReference type="Pfam" id="PF06418">
    <property type="entry name" value="CTP_synth_N"/>
    <property type="match status" value="1"/>
</dbReference>
<proteinExistence type="inferred from homology"/>
<evidence type="ECO:0000256" key="1">
    <source>
        <dbReference type="ARBA" id="ARBA00005171"/>
    </source>
</evidence>
<evidence type="ECO:0000256" key="9">
    <source>
        <dbReference type="RuleBase" id="RU810713"/>
    </source>
</evidence>
<evidence type="ECO:0000256" key="3">
    <source>
        <dbReference type="ARBA" id="ARBA00022598"/>
    </source>
</evidence>
<dbReference type="GO" id="GO:0097268">
    <property type="term" value="C:cytoophidium"/>
    <property type="evidence" value="ECO:0007669"/>
    <property type="project" value="TreeGrafter"/>
</dbReference>
<dbReference type="FunFam" id="3.40.50.300:FF:000207">
    <property type="entry name" value="CTP synthase"/>
    <property type="match status" value="1"/>
</dbReference>
<evidence type="ECO:0000259" key="10">
    <source>
        <dbReference type="Pfam" id="PF00117"/>
    </source>
</evidence>
<feature type="domain" description="CTP synthase N-terminal" evidence="11">
    <location>
        <begin position="2"/>
        <end position="272"/>
    </location>
</feature>
<keyword evidence="7 9" id="KW-0665">Pyrimidine biosynthesis</keyword>
<organism evidence="12 13">
    <name type="scientific">Tetranychus urticae</name>
    <name type="common">Two-spotted spider mite</name>
    <dbReference type="NCBI Taxonomy" id="32264"/>
    <lineage>
        <taxon>Eukaryota</taxon>
        <taxon>Metazoa</taxon>
        <taxon>Ecdysozoa</taxon>
        <taxon>Arthropoda</taxon>
        <taxon>Chelicerata</taxon>
        <taxon>Arachnida</taxon>
        <taxon>Acari</taxon>
        <taxon>Acariformes</taxon>
        <taxon>Trombidiformes</taxon>
        <taxon>Prostigmata</taxon>
        <taxon>Eleutherengona</taxon>
        <taxon>Raphignathae</taxon>
        <taxon>Tetranychoidea</taxon>
        <taxon>Tetranychidae</taxon>
        <taxon>Tetranychus</taxon>
    </lineage>
</organism>
<dbReference type="Pfam" id="PF00117">
    <property type="entry name" value="GATase"/>
    <property type="match status" value="1"/>
</dbReference>
<dbReference type="SUPFAM" id="SSF52317">
    <property type="entry name" value="Class I glutamine amidotransferase-like"/>
    <property type="match status" value="1"/>
</dbReference>
<dbReference type="PANTHER" id="PTHR11550:SF0">
    <property type="entry name" value="CTP SYNTHASE-RELATED"/>
    <property type="match status" value="1"/>
</dbReference>
<keyword evidence="4 9" id="KW-0547">Nucleotide-binding</keyword>
<keyword evidence="5 9" id="KW-0067">ATP-binding</keyword>
<dbReference type="InterPro" id="IPR029062">
    <property type="entry name" value="Class_I_gatase-like"/>
</dbReference>
<evidence type="ECO:0000259" key="11">
    <source>
        <dbReference type="Pfam" id="PF06418"/>
    </source>
</evidence>
<protein>
    <recommendedName>
        <fullName evidence="9">CTP synthase</fullName>
        <ecNumber evidence="9">6.3.4.2</ecNumber>
    </recommendedName>
    <alternativeName>
        <fullName evidence="9">UTP--ammonia ligase</fullName>
    </alternativeName>
</protein>
<dbReference type="STRING" id="32264.T1JU16"/>
<dbReference type="GO" id="GO:0005737">
    <property type="term" value="C:cytoplasm"/>
    <property type="evidence" value="ECO:0007669"/>
    <property type="project" value="TreeGrafter"/>
</dbReference>
<evidence type="ECO:0000256" key="6">
    <source>
        <dbReference type="ARBA" id="ARBA00022962"/>
    </source>
</evidence>
<dbReference type="OrthoDB" id="1739076at2759"/>
<dbReference type="InterPro" id="IPR004468">
    <property type="entry name" value="CTP_synthase"/>
</dbReference>
<dbReference type="CDD" id="cd03113">
    <property type="entry name" value="CTPS_N"/>
    <property type="match status" value="1"/>
</dbReference>
<dbReference type="HOGENOM" id="CLU_011675_5_0_1"/>
<dbReference type="NCBIfam" id="NF003792">
    <property type="entry name" value="PRK05380.1"/>
    <property type="match status" value="1"/>
</dbReference>
<dbReference type="InterPro" id="IPR033828">
    <property type="entry name" value="GATase1_CTP_Synthase"/>
</dbReference>
<dbReference type="KEGG" id="tut:107364859"/>
<dbReference type="AlphaFoldDB" id="T1JU16"/>
<keyword evidence="6 9" id="KW-0315">Glutamine amidotransferase</keyword>
<dbReference type="Gene3D" id="3.40.50.880">
    <property type="match status" value="1"/>
</dbReference>
<dbReference type="GO" id="GO:0042802">
    <property type="term" value="F:identical protein binding"/>
    <property type="evidence" value="ECO:0007669"/>
    <property type="project" value="TreeGrafter"/>
</dbReference>
<dbReference type="InterPro" id="IPR017456">
    <property type="entry name" value="CTP_synthase_N"/>
</dbReference>
<dbReference type="eggNOG" id="KOG2387">
    <property type="taxonomic scope" value="Eukaryota"/>
</dbReference>
<keyword evidence="3 9" id="KW-0436">Ligase</keyword>
<evidence type="ECO:0000256" key="7">
    <source>
        <dbReference type="ARBA" id="ARBA00022975"/>
    </source>
</evidence>
<dbReference type="GO" id="GO:0019856">
    <property type="term" value="P:pyrimidine nucleobase biosynthetic process"/>
    <property type="evidence" value="ECO:0007669"/>
    <property type="project" value="TreeGrafter"/>
</dbReference>
<comment type="function">
    <text evidence="9">Catalyzes the ATP-dependent amination of UTP to CTP with either L-glutamine or ammonia as the source of nitrogen.</text>
</comment>
<evidence type="ECO:0000313" key="12">
    <source>
        <dbReference type="EnsemblMetazoa" id="tetur01g16200.1"/>
    </source>
</evidence>
<dbReference type="GO" id="GO:0003883">
    <property type="term" value="F:CTP synthase activity"/>
    <property type="evidence" value="ECO:0007669"/>
    <property type="project" value="UniProtKB-UniRule"/>
</dbReference>
<keyword evidence="13" id="KW-1185">Reference proteome</keyword>
<comment type="catalytic activity">
    <reaction evidence="8 9">
        <text>UTP + L-glutamine + ATP + H2O = CTP + L-glutamate + ADP + phosphate + 2 H(+)</text>
        <dbReference type="Rhea" id="RHEA:26426"/>
        <dbReference type="ChEBI" id="CHEBI:15377"/>
        <dbReference type="ChEBI" id="CHEBI:15378"/>
        <dbReference type="ChEBI" id="CHEBI:29985"/>
        <dbReference type="ChEBI" id="CHEBI:30616"/>
        <dbReference type="ChEBI" id="CHEBI:37563"/>
        <dbReference type="ChEBI" id="CHEBI:43474"/>
        <dbReference type="ChEBI" id="CHEBI:46398"/>
        <dbReference type="ChEBI" id="CHEBI:58359"/>
        <dbReference type="ChEBI" id="CHEBI:456216"/>
        <dbReference type="EC" id="6.3.4.2"/>
    </reaction>
</comment>
<comment type="similarity">
    <text evidence="2 9">Belongs to the CTP synthase family.</text>
</comment>
<dbReference type="OMA" id="EFNNAYR"/>
<dbReference type="PANTHER" id="PTHR11550">
    <property type="entry name" value="CTP SYNTHASE"/>
    <property type="match status" value="1"/>
</dbReference>
<name>T1JU16_TETUR</name>
<evidence type="ECO:0000256" key="5">
    <source>
        <dbReference type="ARBA" id="ARBA00022840"/>
    </source>
</evidence>
<dbReference type="PROSITE" id="PS51257">
    <property type="entry name" value="PROKAR_LIPOPROTEIN"/>
    <property type="match status" value="1"/>
</dbReference>
<dbReference type="CDD" id="cd01746">
    <property type="entry name" value="GATase1_CTP_Synthase"/>
    <property type="match status" value="1"/>
</dbReference>
<gene>
    <name evidence="12" type="primary">107364859</name>
</gene>
<dbReference type="PROSITE" id="PS51273">
    <property type="entry name" value="GATASE_TYPE_1"/>
    <property type="match status" value="1"/>
</dbReference>
<evidence type="ECO:0000256" key="2">
    <source>
        <dbReference type="ARBA" id="ARBA00007533"/>
    </source>
</evidence>
<accession>T1JU16</accession>
<dbReference type="Gene3D" id="3.40.50.300">
    <property type="entry name" value="P-loop containing nucleotide triphosphate hydrolases"/>
    <property type="match status" value="1"/>
</dbReference>
<dbReference type="InterPro" id="IPR017926">
    <property type="entry name" value="GATASE"/>
</dbReference>
<feature type="domain" description="Glutamine amidotransferase" evidence="10">
    <location>
        <begin position="310"/>
        <end position="541"/>
    </location>
</feature>
<dbReference type="EC" id="6.3.4.2" evidence="9"/>
<comment type="pathway">
    <text evidence="1 9">Pyrimidine metabolism; CTP biosynthesis via de novo pathway; CTP from UDP: step 2/2.</text>
</comment>
<dbReference type="FunFam" id="3.40.50.880:FF:000002">
    <property type="entry name" value="CTP synthase"/>
    <property type="match status" value="1"/>
</dbReference>
<reference evidence="12" key="2">
    <citation type="submission" date="2015-06" db="UniProtKB">
        <authorList>
            <consortium name="EnsemblMetazoa"/>
        </authorList>
    </citation>
    <scope>IDENTIFICATION</scope>
</reference>
<dbReference type="GO" id="GO:0005524">
    <property type="term" value="F:ATP binding"/>
    <property type="evidence" value="ECO:0007669"/>
    <property type="project" value="UniProtKB-KW"/>
</dbReference>
<evidence type="ECO:0000256" key="4">
    <source>
        <dbReference type="ARBA" id="ARBA00022741"/>
    </source>
</evidence>
<dbReference type="Proteomes" id="UP000015104">
    <property type="component" value="Unassembled WGS sequence"/>
</dbReference>
<evidence type="ECO:0000256" key="8">
    <source>
        <dbReference type="ARBA" id="ARBA00047781"/>
    </source>
</evidence>
<dbReference type="NCBIfam" id="TIGR00337">
    <property type="entry name" value="PyrG"/>
    <property type="match status" value="1"/>
</dbReference>
<dbReference type="EMBL" id="CAEY01000486">
    <property type="status" value="NOT_ANNOTATED_CDS"/>
    <property type="molecule type" value="Genomic_DNA"/>
</dbReference>
<dbReference type="GO" id="GO:0044210">
    <property type="term" value="P:'de novo' CTP biosynthetic process"/>
    <property type="evidence" value="ECO:0007669"/>
    <property type="project" value="UniProtKB-UniRule"/>
</dbReference>
<dbReference type="InterPro" id="IPR027417">
    <property type="entry name" value="P-loop_NTPase"/>
</dbReference>
<dbReference type="SUPFAM" id="SSF52540">
    <property type="entry name" value="P-loop containing nucleoside triphosphate hydrolases"/>
    <property type="match status" value="1"/>
</dbReference>
<reference evidence="13" key="1">
    <citation type="submission" date="2011-08" db="EMBL/GenBank/DDBJ databases">
        <authorList>
            <person name="Rombauts S."/>
        </authorList>
    </citation>
    <scope>NUCLEOTIDE SEQUENCE</scope>
    <source>
        <strain evidence="13">London</strain>
    </source>
</reference>
<sequence length="550" mass="61100">MKYILVTGGVISGVGKGIISSSIGVICQSLGLACTVIKIDPYVNIDAGTFSPSEHGEVYVLDDGGEVDLDLGNYERFLGLRLTSEHNITTGKIIQKVSAGERDGAYLGQTVQFVPHITDAIQNWVTSVSCKKIFDDYQQEIDPQVCVIELGGTIGDIESMAFIEAFRQFQLKVGPQNFLCVHVSLIIEFHNEQKTKATQRSVGSLRSYGLVPDLLICRSHNVLAPATHSKVAAACTLTNEKVISVPDMALYRVPLHLVEQGILDILINKFNLDKNIKIDLSRWNKLLKASETNHLNLKIALVGKYTKSNDAYASVLKATEHAATSLGAKIKWIFIESSNLQEDQKENDIDLFNTAWDNLKEASGIIIPGGFDQRGVYGKISAIKYCRENKIPCLGICLGFQLQAVEFARNVLALNDANSIEFDPKTINPIIIDMPEHNMGRMGATMRLGLKKTTFVVKTSILKSLYNKEIIEERHRHRYEVNPDFVSRLEDAGMIFVGRSPDDKRMEISELKDHPYFVGVQFHPEFLSRPSKPSPAFVGLIDSAIKFIKN</sequence>
<dbReference type="EnsemblMetazoa" id="tetur01g16200.1">
    <property type="protein sequence ID" value="tetur01g16200.1"/>
    <property type="gene ID" value="tetur01g16200"/>
</dbReference>